<proteinExistence type="inferred from homology"/>
<dbReference type="RefSeq" id="WP_079471606.1">
    <property type="nucleotide sequence ID" value="NZ_FUZZ01000003.1"/>
</dbReference>
<dbReference type="Proteomes" id="UP000190166">
    <property type="component" value="Unassembled WGS sequence"/>
</dbReference>
<dbReference type="InterPro" id="IPR012944">
    <property type="entry name" value="SusD_RagB_dom"/>
</dbReference>
<dbReference type="InterPro" id="IPR011990">
    <property type="entry name" value="TPR-like_helical_dom_sf"/>
</dbReference>
<keyword evidence="4" id="KW-0472">Membrane</keyword>
<dbReference type="EMBL" id="FUZZ01000003">
    <property type="protein sequence ID" value="SKD08474.1"/>
    <property type="molecule type" value="Genomic_DNA"/>
</dbReference>
<name>A0A1T5P6S0_9BACT</name>
<dbReference type="Pfam" id="PF07980">
    <property type="entry name" value="SusD_RagB"/>
    <property type="match status" value="1"/>
</dbReference>
<evidence type="ECO:0000256" key="3">
    <source>
        <dbReference type="ARBA" id="ARBA00022729"/>
    </source>
</evidence>
<dbReference type="Gene3D" id="1.25.40.390">
    <property type="match status" value="1"/>
</dbReference>
<gene>
    <name evidence="7" type="ORF">SAMN05660461_4345</name>
</gene>
<evidence type="ECO:0000313" key="8">
    <source>
        <dbReference type="Proteomes" id="UP000190166"/>
    </source>
</evidence>
<comment type="similarity">
    <text evidence="2">Belongs to the SusD family.</text>
</comment>
<protein>
    <submittedName>
        <fullName evidence="7">Starch-binding associating with outer membrane</fullName>
    </submittedName>
</protein>
<dbReference type="STRING" id="393003.SAMN05660461_4345"/>
<evidence type="ECO:0000256" key="4">
    <source>
        <dbReference type="ARBA" id="ARBA00023136"/>
    </source>
</evidence>
<keyword evidence="5" id="KW-0998">Cell outer membrane</keyword>
<dbReference type="GO" id="GO:0009279">
    <property type="term" value="C:cell outer membrane"/>
    <property type="evidence" value="ECO:0007669"/>
    <property type="project" value="UniProtKB-SubCell"/>
</dbReference>
<reference evidence="7 8" key="1">
    <citation type="submission" date="2017-02" db="EMBL/GenBank/DDBJ databases">
        <authorList>
            <person name="Peterson S.W."/>
        </authorList>
    </citation>
    <scope>NUCLEOTIDE SEQUENCE [LARGE SCALE GENOMIC DNA]</scope>
    <source>
        <strain evidence="7 8">DSM 18108</strain>
    </source>
</reference>
<evidence type="ECO:0000256" key="2">
    <source>
        <dbReference type="ARBA" id="ARBA00006275"/>
    </source>
</evidence>
<evidence type="ECO:0000256" key="1">
    <source>
        <dbReference type="ARBA" id="ARBA00004442"/>
    </source>
</evidence>
<keyword evidence="3" id="KW-0732">Signal</keyword>
<accession>A0A1T5P6S0</accession>
<dbReference type="SUPFAM" id="SSF48452">
    <property type="entry name" value="TPR-like"/>
    <property type="match status" value="1"/>
</dbReference>
<comment type="subcellular location">
    <subcellularLocation>
        <location evidence="1">Cell outer membrane</location>
    </subcellularLocation>
</comment>
<evidence type="ECO:0000259" key="6">
    <source>
        <dbReference type="Pfam" id="PF07980"/>
    </source>
</evidence>
<sequence>MTTQHIIKTALVIACSVGFTACSLNEDLGSNLNQQQADSLIKASQLLGSAYDNLQNAYQDFSQTWGMCEISTDEALGPTRGGDWDDNGVWRALHQHQWTPDHSHIQNTFSALLLEQFSATNVLNFRPTPRQEAEARFLRAFSMFAVIDLYGQVPFRSPGENLLEAPKVYKAAEGLDFIISELNAILPNLPDRVTAKDAYVANQDAARFLLMKIYLNKGAFLNRKAPTFDAADMQKVIALADQITASGYSLQPKYFDTFARDNDAKSTENIFTQLNGPGVSNNRNGNNVYCRWMCTLHYSQNPSGWNGFTTLSDFYDSFEATDTRRGGDYPGVTNVSGLKVGFLLGQQYDQNGNKILDRSNRPLIFTREVELRATGTQVEMSGIRVVKYPPDMGSSGSNATNDFVFFRYADAVLMKAEALLRTGNAAAALVIVNDLRLKRGATPFTSLDLTKMLAERGRELYWEGWRRMDLIRFGKYLDAWQLKTASDPKYLLFPIPTSDLAVNKNLVQNPGY</sequence>
<organism evidence="7 8">
    <name type="scientific">Chitinophaga ginsengisegetis</name>
    <dbReference type="NCBI Taxonomy" id="393003"/>
    <lineage>
        <taxon>Bacteria</taxon>
        <taxon>Pseudomonadati</taxon>
        <taxon>Bacteroidota</taxon>
        <taxon>Chitinophagia</taxon>
        <taxon>Chitinophagales</taxon>
        <taxon>Chitinophagaceae</taxon>
        <taxon>Chitinophaga</taxon>
    </lineage>
</organism>
<keyword evidence="8" id="KW-1185">Reference proteome</keyword>
<evidence type="ECO:0000256" key="5">
    <source>
        <dbReference type="ARBA" id="ARBA00023237"/>
    </source>
</evidence>
<feature type="domain" description="RagB/SusD" evidence="6">
    <location>
        <begin position="298"/>
        <end position="512"/>
    </location>
</feature>
<dbReference type="AlphaFoldDB" id="A0A1T5P6S0"/>
<evidence type="ECO:0000313" key="7">
    <source>
        <dbReference type="EMBL" id="SKD08474.1"/>
    </source>
</evidence>